<evidence type="ECO:0000313" key="2">
    <source>
        <dbReference type="EMBL" id="JAT59843.1"/>
    </source>
</evidence>
<reference evidence="2" key="1">
    <citation type="submission" date="2015-07" db="EMBL/GenBank/DDBJ databases">
        <title>Transcriptome Assembly of Anthurium amnicola.</title>
        <authorList>
            <person name="Suzuki J."/>
        </authorList>
    </citation>
    <scope>NUCLEOTIDE SEQUENCE</scope>
</reference>
<dbReference type="InterPro" id="IPR028322">
    <property type="entry name" value="PNRC-like_rgn"/>
</dbReference>
<evidence type="ECO:0000256" key="1">
    <source>
        <dbReference type="SAM" id="MobiDB-lite"/>
    </source>
</evidence>
<feature type="compositionally biased region" description="Low complexity" evidence="1">
    <location>
        <begin position="60"/>
        <end position="80"/>
    </location>
</feature>
<gene>
    <name evidence="2" type="primary">mdm12</name>
    <name evidence="2" type="ORF">g.38579</name>
</gene>
<feature type="region of interest" description="Disordered" evidence="1">
    <location>
        <begin position="133"/>
        <end position="174"/>
    </location>
</feature>
<dbReference type="GO" id="GO:0016071">
    <property type="term" value="P:mRNA metabolic process"/>
    <property type="evidence" value="ECO:0007669"/>
    <property type="project" value="UniProtKB-ARBA"/>
</dbReference>
<sequence length="240" mass="25474">LSLSLCRFVSAVTMDRAVLRSHGPVGNRLAANELRPSPPAKPGGGTSRTRHGRATPRQVPGTPRRGGASSPGGRSPPSRTRPSHKGGSDGVGGGVTPGRSGRRGRIPEPHGLMVVKGPGKRLVMEEVTILKRGEGVMPQLQGEEDPRPSDREEAAEEEANGDDLALSPADRLGPDPEILPRQMRLVEGKPPHLYAGSGFLTSPSPRSLPFPTFFFAKKEVATTTDLATRGLRYLLALDLP</sequence>
<dbReference type="AlphaFoldDB" id="A0A1D1YYW7"/>
<dbReference type="EMBL" id="GDJX01008093">
    <property type="protein sequence ID" value="JAT59843.1"/>
    <property type="molecule type" value="Transcribed_RNA"/>
</dbReference>
<dbReference type="Pfam" id="PF15365">
    <property type="entry name" value="PNRC"/>
    <property type="match status" value="1"/>
</dbReference>
<feature type="non-terminal residue" evidence="2">
    <location>
        <position position="1"/>
    </location>
</feature>
<dbReference type="PANTHER" id="PTHR33670:SF15">
    <property type="entry name" value="OS02G0797600 PROTEIN"/>
    <property type="match status" value="1"/>
</dbReference>
<name>A0A1D1YYW7_9ARAE</name>
<protein>
    <submittedName>
        <fullName evidence="2">Mitochondrial distribution and morphology protein 12</fullName>
    </submittedName>
</protein>
<dbReference type="PANTHER" id="PTHR33670">
    <property type="entry name" value="SPLICING FACTOR, PROLINE- AND GLUTAMINE-RICH-LIKE"/>
    <property type="match status" value="1"/>
</dbReference>
<feature type="region of interest" description="Disordered" evidence="1">
    <location>
        <begin position="28"/>
        <end position="114"/>
    </location>
</feature>
<accession>A0A1D1YYW7</accession>
<organism evidence="2">
    <name type="scientific">Anthurium amnicola</name>
    <dbReference type="NCBI Taxonomy" id="1678845"/>
    <lineage>
        <taxon>Eukaryota</taxon>
        <taxon>Viridiplantae</taxon>
        <taxon>Streptophyta</taxon>
        <taxon>Embryophyta</taxon>
        <taxon>Tracheophyta</taxon>
        <taxon>Spermatophyta</taxon>
        <taxon>Magnoliopsida</taxon>
        <taxon>Liliopsida</taxon>
        <taxon>Araceae</taxon>
        <taxon>Pothoideae</taxon>
        <taxon>Potheae</taxon>
        <taxon>Anthurium</taxon>
    </lineage>
</organism>
<proteinExistence type="predicted"/>